<dbReference type="Proteomes" id="UP000294752">
    <property type="component" value="Unassembled WGS sequence"/>
</dbReference>
<reference evidence="1 2" key="1">
    <citation type="submission" date="2019-03" db="EMBL/GenBank/DDBJ databases">
        <title>Genomic Encyclopedia of Type Strains, Phase III (KMG-III): the genomes of soil and plant-associated and newly described type strains.</title>
        <authorList>
            <person name="Whitman W."/>
        </authorList>
    </citation>
    <scope>NUCLEOTIDE SEQUENCE [LARGE SCALE GENOMIC DNA]</scope>
    <source>
        <strain evidence="1 2">CGMCC 1.12801</strain>
    </source>
</reference>
<protein>
    <submittedName>
        <fullName evidence="1">Uncharacterized protein</fullName>
    </submittedName>
</protein>
<gene>
    <name evidence="1" type="ORF">B0I21_103360</name>
</gene>
<comment type="caution">
    <text evidence="1">The sequence shown here is derived from an EMBL/GenBank/DDBJ whole genome shotgun (WGS) entry which is preliminary data.</text>
</comment>
<proteinExistence type="predicted"/>
<dbReference type="EMBL" id="SNZV01000003">
    <property type="protein sequence ID" value="TDS14860.1"/>
    <property type="molecule type" value="Genomic_DNA"/>
</dbReference>
<name>A0A4R7D269_9SPHI</name>
<keyword evidence="2" id="KW-1185">Reference proteome</keyword>
<organism evidence="1 2">
    <name type="scientific">Sphingobacterium paludis</name>
    <dbReference type="NCBI Taxonomy" id="1476465"/>
    <lineage>
        <taxon>Bacteria</taxon>
        <taxon>Pseudomonadati</taxon>
        <taxon>Bacteroidota</taxon>
        <taxon>Sphingobacteriia</taxon>
        <taxon>Sphingobacteriales</taxon>
        <taxon>Sphingobacteriaceae</taxon>
        <taxon>Sphingobacterium</taxon>
    </lineage>
</organism>
<sequence>MEKTHDTSTPIRSNHSFGEYIDSIIHDKLESDGQIIRLLDLYNVGFAASKKGDLVEAGIQFELAHSLVENTTVESLRWVTALSGGNLSYYFYKAGDYDAANTQTLKNIEASQYIMQKYACWGLFWGEIQQLHNLGRMQLKQNNVDAFLEKCGATFPKMYLAFAEWKGTRIKDDWEWQSFTAIGYDMLIQVFSETMHSILFAKKGNEKEIKKDLSGFLQVLLPAKYADITGLPEKFKLLDDFILLVYKILEHGTDALNEEDLKFVTDTKENKELSKVLYNLVVSIP</sequence>
<evidence type="ECO:0000313" key="2">
    <source>
        <dbReference type="Proteomes" id="UP000294752"/>
    </source>
</evidence>
<evidence type="ECO:0000313" key="1">
    <source>
        <dbReference type="EMBL" id="TDS14860.1"/>
    </source>
</evidence>
<dbReference type="AlphaFoldDB" id="A0A4R7D269"/>
<accession>A0A4R7D269</accession>